<sequence length="323" mass="35677">MSFAATVQAQYAATIQYRSVKFTTLTDDQSGGYRQSPISSLRCKEHRGNTARSRPGQLVGDLYRDCHGRTNLRERIPTHGGARYATRIPCSLGDSDGSLRTTRRRNSRDQSPLCYLTVYDAPHELPDSAITHRLSPFCDVISFRRGKHAADRGVSNGLRHYRVLIKAAIPSFLRFGKFLVRLYHDGQKPTCWKCNRANHLAAQCDNIVCFNCERLGHMAHDCVKPMYCCICKSGDHLARTCPFSLHRAPSRSPSSEIISSSDPRPGEEVPAEENLINLDEAASVLNDPPTVTPAVEDTPADVSTPADPPPARADDPPASFSTL</sequence>
<keyword evidence="1" id="KW-0862">Zinc</keyword>
<keyword evidence="5" id="KW-1185">Reference proteome</keyword>
<reference evidence="4" key="1">
    <citation type="submission" date="2023-01" db="EMBL/GenBank/DDBJ databases">
        <title>Genome assembly of the deep-sea coral Lophelia pertusa.</title>
        <authorList>
            <person name="Herrera S."/>
            <person name="Cordes E."/>
        </authorList>
    </citation>
    <scope>NUCLEOTIDE SEQUENCE</scope>
    <source>
        <strain evidence="4">USNM1676648</strain>
        <tissue evidence="4">Polyp</tissue>
    </source>
</reference>
<dbReference type="SMART" id="SM00343">
    <property type="entry name" value="ZnF_C2HC"/>
    <property type="match status" value="3"/>
</dbReference>
<dbReference type="PANTHER" id="PTHR22639:SF3">
    <property type="entry name" value="ZINC FINGER CCHC DOMAIN-CONTAINING PROTEIN 3"/>
    <property type="match status" value="1"/>
</dbReference>
<comment type="caution">
    <text evidence="4">The sequence shown here is derived from an EMBL/GenBank/DDBJ whole genome shotgun (WGS) entry which is preliminary data.</text>
</comment>
<keyword evidence="1" id="KW-0479">Metal-binding</keyword>
<evidence type="ECO:0000256" key="2">
    <source>
        <dbReference type="SAM" id="MobiDB-lite"/>
    </source>
</evidence>
<dbReference type="Pfam" id="PF00098">
    <property type="entry name" value="zf-CCHC"/>
    <property type="match status" value="2"/>
</dbReference>
<name>A0A9W9YNM9_9CNID</name>
<feature type="region of interest" description="Disordered" evidence="2">
    <location>
        <begin position="28"/>
        <end position="55"/>
    </location>
</feature>
<evidence type="ECO:0000256" key="1">
    <source>
        <dbReference type="PROSITE-ProRule" id="PRU00047"/>
    </source>
</evidence>
<keyword evidence="1" id="KW-0863">Zinc-finger</keyword>
<dbReference type="InterPro" id="IPR036875">
    <property type="entry name" value="Znf_CCHC_sf"/>
</dbReference>
<gene>
    <name evidence="4" type="primary">ZCCHC3</name>
    <name evidence="4" type="ORF">OS493_016891</name>
</gene>
<dbReference type="PROSITE" id="PS50158">
    <property type="entry name" value="ZF_CCHC"/>
    <property type="match status" value="1"/>
</dbReference>
<dbReference type="PANTHER" id="PTHR22639">
    <property type="entry name" value="GAG-RELATED PROTEIN"/>
    <property type="match status" value="1"/>
</dbReference>
<dbReference type="OrthoDB" id="5990267at2759"/>
<feature type="domain" description="CCHC-type" evidence="3">
    <location>
        <begin position="209"/>
        <end position="222"/>
    </location>
</feature>
<dbReference type="Proteomes" id="UP001163046">
    <property type="component" value="Unassembled WGS sequence"/>
</dbReference>
<evidence type="ECO:0000313" key="5">
    <source>
        <dbReference type="Proteomes" id="UP001163046"/>
    </source>
</evidence>
<dbReference type="GO" id="GO:0008270">
    <property type="term" value="F:zinc ion binding"/>
    <property type="evidence" value="ECO:0007669"/>
    <property type="project" value="UniProtKB-KW"/>
</dbReference>
<dbReference type="InterPro" id="IPR042509">
    <property type="entry name" value="ZCCHC3"/>
</dbReference>
<dbReference type="GO" id="GO:0002218">
    <property type="term" value="P:activation of innate immune response"/>
    <property type="evidence" value="ECO:0007669"/>
    <property type="project" value="InterPro"/>
</dbReference>
<dbReference type="Gene3D" id="4.10.60.10">
    <property type="entry name" value="Zinc finger, CCHC-type"/>
    <property type="match status" value="1"/>
</dbReference>
<proteinExistence type="predicted"/>
<evidence type="ECO:0000259" key="3">
    <source>
        <dbReference type="PROSITE" id="PS50158"/>
    </source>
</evidence>
<feature type="compositionally biased region" description="Low complexity" evidence="2">
    <location>
        <begin position="250"/>
        <end position="263"/>
    </location>
</feature>
<organism evidence="4 5">
    <name type="scientific">Desmophyllum pertusum</name>
    <dbReference type="NCBI Taxonomy" id="174260"/>
    <lineage>
        <taxon>Eukaryota</taxon>
        <taxon>Metazoa</taxon>
        <taxon>Cnidaria</taxon>
        <taxon>Anthozoa</taxon>
        <taxon>Hexacorallia</taxon>
        <taxon>Scleractinia</taxon>
        <taxon>Caryophylliina</taxon>
        <taxon>Caryophylliidae</taxon>
        <taxon>Desmophyllum</taxon>
    </lineage>
</organism>
<accession>A0A9W9YNM9</accession>
<feature type="region of interest" description="Disordered" evidence="2">
    <location>
        <begin position="246"/>
        <end position="323"/>
    </location>
</feature>
<feature type="compositionally biased region" description="Polar residues" evidence="2">
    <location>
        <begin position="28"/>
        <end position="39"/>
    </location>
</feature>
<dbReference type="GO" id="GO:0003690">
    <property type="term" value="F:double-stranded DNA binding"/>
    <property type="evidence" value="ECO:0007669"/>
    <property type="project" value="InterPro"/>
</dbReference>
<dbReference type="SUPFAM" id="SSF57756">
    <property type="entry name" value="Retrovirus zinc finger-like domains"/>
    <property type="match status" value="1"/>
</dbReference>
<dbReference type="GO" id="GO:0003723">
    <property type="term" value="F:RNA binding"/>
    <property type="evidence" value="ECO:0007669"/>
    <property type="project" value="InterPro"/>
</dbReference>
<dbReference type="AlphaFoldDB" id="A0A9W9YNM9"/>
<dbReference type="InterPro" id="IPR001878">
    <property type="entry name" value="Znf_CCHC"/>
</dbReference>
<dbReference type="EMBL" id="MU827310">
    <property type="protein sequence ID" value="KAJ7360261.1"/>
    <property type="molecule type" value="Genomic_DNA"/>
</dbReference>
<protein>
    <submittedName>
        <fullName evidence="4">Zinc finger protein</fullName>
    </submittedName>
</protein>
<evidence type="ECO:0000313" key="4">
    <source>
        <dbReference type="EMBL" id="KAJ7360261.1"/>
    </source>
</evidence>